<dbReference type="EMBL" id="MN739800">
    <property type="protein sequence ID" value="QHT26638.1"/>
    <property type="molecule type" value="Genomic_DNA"/>
</dbReference>
<name>A0A6C0ECL1_9ZZZZ</name>
<organism evidence="1">
    <name type="scientific">viral metagenome</name>
    <dbReference type="NCBI Taxonomy" id="1070528"/>
    <lineage>
        <taxon>unclassified sequences</taxon>
        <taxon>metagenomes</taxon>
        <taxon>organismal metagenomes</taxon>
    </lineage>
</organism>
<reference evidence="1" key="1">
    <citation type="journal article" date="2020" name="Nature">
        <title>Giant virus diversity and host interactions through global metagenomics.</title>
        <authorList>
            <person name="Schulz F."/>
            <person name="Roux S."/>
            <person name="Paez-Espino D."/>
            <person name="Jungbluth S."/>
            <person name="Walsh D.A."/>
            <person name="Denef V.J."/>
            <person name="McMahon K.D."/>
            <person name="Konstantinidis K.T."/>
            <person name="Eloe-Fadrosh E.A."/>
            <person name="Kyrpides N.C."/>
            <person name="Woyke T."/>
        </authorList>
    </citation>
    <scope>NUCLEOTIDE SEQUENCE</scope>
    <source>
        <strain evidence="1">GVMAG-M-3300023179-2</strain>
    </source>
</reference>
<protein>
    <submittedName>
        <fullName evidence="1">Uncharacterized protein</fullName>
    </submittedName>
</protein>
<sequence length="149" mass="17208">MNWSNATVNEKIIPAVKSDNNSVEITSDEKINILNSINKILSYYKQLLLCQTNKVCTNKAVLTTETNTFNTKMKEMFSKKIIDMIEDKETTFDDLKAFFYNNFTIVRMTDLEKFLADGNFEYYSTEDFPTKSLTTNGAKIYSLFTPLKI</sequence>
<proteinExistence type="predicted"/>
<dbReference type="AlphaFoldDB" id="A0A6C0ECL1"/>
<evidence type="ECO:0000313" key="1">
    <source>
        <dbReference type="EMBL" id="QHT26638.1"/>
    </source>
</evidence>
<accession>A0A6C0ECL1</accession>